<protein>
    <submittedName>
        <fullName evidence="3">DUF11 domain-containing protein</fullName>
    </submittedName>
</protein>
<organism evidence="3 4">
    <name type="scientific">Nakamurella antarctica</name>
    <dbReference type="NCBI Taxonomy" id="1902245"/>
    <lineage>
        <taxon>Bacteria</taxon>
        <taxon>Bacillati</taxon>
        <taxon>Actinomycetota</taxon>
        <taxon>Actinomycetes</taxon>
        <taxon>Nakamurellales</taxon>
        <taxon>Nakamurellaceae</taxon>
        <taxon>Nakamurella</taxon>
    </lineage>
</organism>
<feature type="domain" description="DUF5979" evidence="2">
    <location>
        <begin position="51"/>
        <end position="165"/>
    </location>
</feature>
<feature type="domain" description="DUF5979" evidence="2">
    <location>
        <begin position="272"/>
        <end position="379"/>
    </location>
</feature>
<dbReference type="InterPro" id="IPR001434">
    <property type="entry name" value="OmcB-like_DUF11"/>
</dbReference>
<dbReference type="EMBL" id="CP034170">
    <property type="protein sequence ID" value="AZI57222.1"/>
    <property type="molecule type" value="Genomic_DNA"/>
</dbReference>
<dbReference type="InterPro" id="IPR047589">
    <property type="entry name" value="DUF11_rpt"/>
</dbReference>
<dbReference type="AlphaFoldDB" id="A0A3G8ZIJ9"/>
<feature type="domain" description="DUF11" evidence="1">
    <location>
        <begin position="616"/>
        <end position="710"/>
    </location>
</feature>
<feature type="domain" description="DUF5979" evidence="2">
    <location>
        <begin position="386"/>
        <end position="503"/>
    </location>
</feature>
<dbReference type="Gene3D" id="2.60.40.10">
    <property type="entry name" value="Immunoglobulins"/>
    <property type="match status" value="1"/>
</dbReference>
<evidence type="ECO:0000259" key="1">
    <source>
        <dbReference type="Pfam" id="PF01345"/>
    </source>
</evidence>
<feature type="domain" description="DUF5979" evidence="2">
    <location>
        <begin position="170"/>
        <end position="267"/>
    </location>
</feature>
<dbReference type="Pfam" id="PF01345">
    <property type="entry name" value="DUF11"/>
    <property type="match status" value="1"/>
</dbReference>
<dbReference type="RefSeq" id="WP_124797907.1">
    <property type="nucleotide sequence ID" value="NZ_CP034170.1"/>
</dbReference>
<evidence type="ECO:0000259" key="2">
    <source>
        <dbReference type="Pfam" id="PF19407"/>
    </source>
</evidence>
<dbReference type="Pfam" id="PF19407">
    <property type="entry name" value="DUF5979"/>
    <property type="match status" value="5"/>
</dbReference>
<proteinExistence type="predicted"/>
<accession>A0A3G8ZIJ9</accession>
<dbReference type="GO" id="GO:0005975">
    <property type="term" value="P:carbohydrate metabolic process"/>
    <property type="evidence" value="ECO:0007669"/>
    <property type="project" value="UniProtKB-ARBA"/>
</dbReference>
<keyword evidence="4" id="KW-1185">Reference proteome</keyword>
<reference evidence="3 4" key="2">
    <citation type="submission" date="2018-12" db="EMBL/GenBank/DDBJ databases">
        <title>Nakamurella antarcticus sp. nov., isolated from Antarctica South Shetland Islands soil.</title>
        <authorList>
            <person name="Peng F."/>
        </authorList>
    </citation>
    <scope>NUCLEOTIDE SEQUENCE [LARGE SCALE GENOMIC DNA]</scope>
    <source>
        <strain evidence="3 4">S14-144</strain>
    </source>
</reference>
<dbReference type="KEGG" id="nak:EH165_02660"/>
<evidence type="ECO:0000313" key="4">
    <source>
        <dbReference type="Proteomes" id="UP000268084"/>
    </source>
</evidence>
<dbReference type="InterPro" id="IPR013783">
    <property type="entry name" value="Ig-like_fold"/>
</dbReference>
<feature type="domain" description="DUF5979" evidence="2">
    <location>
        <begin position="509"/>
        <end position="611"/>
    </location>
</feature>
<dbReference type="NCBIfam" id="TIGR01451">
    <property type="entry name" value="B_ant_repeat"/>
    <property type="match status" value="1"/>
</dbReference>
<reference evidence="3 4" key="1">
    <citation type="submission" date="2018-11" db="EMBL/GenBank/DDBJ databases">
        <authorList>
            <person name="Da X."/>
        </authorList>
    </citation>
    <scope>NUCLEOTIDE SEQUENCE [LARGE SCALE GENOMIC DNA]</scope>
    <source>
        <strain evidence="3 4">S14-144</strain>
    </source>
</reference>
<dbReference type="OrthoDB" id="3751233at2"/>
<dbReference type="Proteomes" id="UP000268084">
    <property type="component" value="Chromosome"/>
</dbReference>
<dbReference type="InterPro" id="IPR046022">
    <property type="entry name" value="DUF5979"/>
</dbReference>
<gene>
    <name evidence="3" type="ORF">EH165_02660</name>
</gene>
<name>A0A3G8ZIJ9_9ACTN</name>
<evidence type="ECO:0000313" key="3">
    <source>
        <dbReference type="EMBL" id="AZI57222.1"/>
    </source>
</evidence>
<sequence length="712" mass="72596">MKTPQHTVPPSGRWARLRRSGFVLSAALALVLGMVSVQNAAADVPTSVLLVSPKVTSDAVNVTYAPFEVTVTCRLGGVGLEGGDFVNGRFVFPVSRDQLVQIVVPVGAQCYVDETKQGGANPVSIVYNGKGSSKFTDGPEAILEDGDPITILDADSNVAVITNNFDAGVLSVKKSVAGDGASAYGSGPFAVQVSCYFQDSLLTEGEISLVGGEVKPFSGKLPAGTVCSVSETANGGATSTTVQLGNENIESVTIGASDVLVDITNYFNVGYVAITKEVTGEGATTYGAGPFTAQVTCTYDVDDEATVVALPNSGEVILNAANNYSAMVSDGDGPFGIPAGSDCTVTEPKSGGATQIMTGDSVSVVGNETVDLNLKNVFDVGSMEIIKERKGDGVDIFGAGPFTVTVNCTYLVDGVLTGFTREAVLNNGNGYEATIDDVILGARCVVEESDDGGATSSEIYSDGEVFPVEGVEIVPDTFIEKGSGDLISLVRVPGTSVTVVNTFDAADLVIVKKRDGDGAPQFGAGPFTVGVSCLYNGNTYSLGAAGSQVLSQGNGYVATITGLPVGAACTVVEPDNGGAVSTVITPNNKDATRGAVVISSAGSTVQVVNTFKIGRLQISKVVDKNQVAPGGAAAYTVTVTNIGAVDFVDGQADDTLPTGAVLVSATGSPVVTGMKLNWTIASLPIGKSVSFTVLATFPNSGSYTNSFGVEAK</sequence>